<proteinExistence type="inferred from homology"/>
<dbReference type="Proteomes" id="UP000830167">
    <property type="component" value="Chromosome"/>
</dbReference>
<accession>A0ABY4CGG9</accession>
<dbReference type="InterPro" id="IPR018101">
    <property type="entry name" value="Transl_elong_Ts_CS"/>
</dbReference>
<dbReference type="CDD" id="cd14275">
    <property type="entry name" value="UBA_EF-Ts"/>
    <property type="match status" value="1"/>
</dbReference>
<name>A0ABY4CGG9_9BACL</name>
<dbReference type="Gene3D" id="1.10.8.10">
    <property type="entry name" value="DNA helicase RuvA subunit, C-terminal domain"/>
    <property type="match status" value="1"/>
</dbReference>
<dbReference type="HAMAP" id="MF_00050">
    <property type="entry name" value="EF_Ts"/>
    <property type="match status" value="1"/>
</dbReference>
<comment type="similarity">
    <text evidence="1 6 7">Belongs to the EF-Ts family.</text>
</comment>
<organism evidence="10 11">
    <name type="scientific">Fodinisporobacter ferrooxydans</name>
    <dbReference type="NCBI Taxonomy" id="2901836"/>
    <lineage>
        <taxon>Bacteria</taxon>
        <taxon>Bacillati</taxon>
        <taxon>Bacillota</taxon>
        <taxon>Bacilli</taxon>
        <taxon>Bacillales</taxon>
        <taxon>Alicyclobacillaceae</taxon>
        <taxon>Fodinisporobacter</taxon>
    </lineage>
</organism>
<dbReference type="PROSITE" id="PS01127">
    <property type="entry name" value="EF_TS_2"/>
    <property type="match status" value="1"/>
</dbReference>
<dbReference type="EMBL" id="CP089291">
    <property type="protein sequence ID" value="UOF89384.1"/>
    <property type="molecule type" value="Genomic_DNA"/>
</dbReference>
<evidence type="ECO:0000256" key="6">
    <source>
        <dbReference type="HAMAP-Rule" id="MF_00050"/>
    </source>
</evidence>
<dbReference type="SUPFAM" id="SSF54713">
    <property type="entry name" value="Elongation factor Ts (EF-Ts), dimerisation domain"/>
    <property type="match status" value="1"/>
</dbReference>
<comment type="function">
    <text evidence="5 6 7">Associates with the EF-Tu.GDP complex and induces the exchange of GDP to GTP. It remains bound to the aminoacyl-tRNA.EF-Tu.GTP complex up to the GTP hydrolysis stage on the ribosome.</text>
</comment>
<evidence type="ECO:0000256" key="2">
    <source>
        <dbReference type="ARBA" id="ARBA00016956"/>
    </source>
</evidence>
<dbReference type="Pfam" id="PF00889">
    <property type="entry name" value="EF_TS"/>
    <property type="match status" value="1"/>
</dbReference>
<evidence type="ECO:0000259" key="9">
    <source>
        <dbReference type="Pfam" id="PF00889"/>
    </source>
</evidence>
<keyword evidence="3 6" id="KW-0251">Elongation factor</keyword>
<dbReference type="InterPro" id="IPR009060">
    <property type="entry name" value="UBA-like_sf"/>
</dbReference>
<dbReference type="RefSeq" id="WP_347436071.1">
    <property type="nucleotide sequence ID" value="NZ_CP089291.1"/>
</dbReference>
<dbReference type="InterPro" id="IPR014039">
    <property type="entry name" value="Transl_elong_EFTs/EF1B_dimer"/>
</dbReference>
<evidence type="ECO:0000256" key="1">
    <source>
        <dbReference type="ARBA" id="ARBA00005532"/>
    </source>
</evidence>
<dbReference type="PANTHER" id="PTHR11741:SF0">
    <property type="entry name" value="ELONGATION FACTOR TS, MITOCHONDRIAL"/>
    <property type="match status" value="1"/>
</dbReference>
<keyword evidence="11" id="KW-1185">Reference proteome</keyword>
<evidence type="ECO:0000313" key="11">
    <source>
        <dbReference type="Proteomes" id="UP000830167"/>
    </source>
</evidence>
<dbReference type="SUPFAM" id="SSF46934">
    <property type="entry name" value="UBA-like"/>
    <property type="match status" value="1"/>
</dbReference>
<dbReference type="InterPro" id="IPR036402">
    <property type="entry name" value="EF-Ts_dimer_sf"/>
</dbReference>
<feature type="region of interest" description="Involved in Mg(2+) ion dislocation from EF-Tu" evidence="6">
    <location>
        <begin position="81"/>
        <end position="84"/>
    </location>
</feature>
<keyword evidence="4 6" id="KW-0648">Protein biosynthesis</keyword>
<protein>
    <recommendedName>
        <fullName evidence="2 6">Elongation factor Ts</fullName>
        <shortName evidence="6">EF-Ts</shortName>
    </recommendedName>
</protein>
<dbReference type="GO" id="GO:0003746">
    <property type="term" value="F:translation elongation factor activity"/>
    <property type="evidence" value="ECO:0007669"/>
    <property type="project" value="UniProtKB-KW"/>
</dbReference>
<dbReference type="NCBIfam" id="TIGR00116">
    <property type="entry name" value="tsf"/>
    <property type="match status" value="2"/>
</dbReference>
<comment type="subcellular location">
    <subcellularLocation>
        <location evidence="6 8">Cytoplasm</location>
    </subcellularLocation>
</comment>
<feature type="domain" description="Translation elongation factor EFTs/EF1B dimerisation" evidence="9">
    <location>
        <begin position="51"/>
        <end position="197"/>
    </location>
</feature>
<dbReference type="PROSITE" id="PS01126">
    <property type="entry name" value="EF_TS_1"/>
    <property type="match status" value="1"/>
</dbReference>
<keyword evidence="6" id="KW-0963">Cytoplasm</keyword>
<evidence type="ECO:0000256" key="4">
    <source>
        <dbReference type="ARBA" id="ARBA00022917"/>
    </source>
</evidence>
<evidence type="ECO:0000256" key="3">
    <source>
        <dbReference type="ARBA" id="ARBA00022768"/>
    </source>
</evidence>
<reference evidence="10" key="1">
    <citation type="submission" date="2021-12" db="EMBL/GenBank/DDBJ databases">
        <title>Alicyclobacillaceae gen. nov., sp. nov., isolated from chalcocite enrichment system.</title>
        <authorList>
            <person name="Jiang Z."/>
        </authorList>
    </citation>
    <scope>NUCLEOTIDE SEQUENCE</scope>
    <source>
        <strain evidence="10">MYW30-H2</strain>
    </source>
</reference>
<sequence>MSISASLVKELREKTGAGMMDCKKALTETNGDMEKAIEFLREKGLAAAAKKSGRITAEGLVESYIHAGGRIGVLVEVNCETDFVAKNEAFRTLVKDIAMQIAAAKPEFVRREEVSQETLEKEKEILRAQALNEGKPANIVDKMVEGRIEKYYKEFCLLEQPFVKNPDLTVQQLVNETIAKIGENISVRRFVRFEMGEGLEKRQDDFAAEVLAQAKL</sequence>
<gene>
    <name evidence="6 10" type="primary">tsf</name>
    <name evidence="10" type="ORF">LSG31_15960</name>
</gene>
<evidence type="ECO:0000256" key="5">
    <source>
        <dbReference type="ARBA" id="ARBA00025453"/>
    </source>
</evidence>
<dbReference type="Gene3D" id="3.30.479.20">
    <property type="entry name" value="Elongation factor Ts, dimerisation domain"/>
    <property type="match status" value="1"/>
</dbReference>
<dbReference type="PANTHER" id="PTHR11741">
    <property type="entry name" value="ELONGATION FACTOR TS"/>
    <property type="match status" value="1"/>
</dbReference>
<evidence type="ECO:0000256" key="7">
    <source>
        <dbReference type="RuleBase" id="RU000642"/>
    </source>
</evidence>
<dbReference type="InterPro" id="IPR001816">
    <property type="entry name" value="Transl_elong_EFTs/EF1B"/>
</dbReference>
<evidence type="ECO:0000256" key="8">
    <source>
        <dbReference type="RuleBase" id="RU000643"/>
    </source>
</evidence>
<dbReference type="Gene3D" id="1.10.286.20">
    <property type="match status" value="1"/>
</dbReference>
<evidence type="ECO:0000313" key="10">
    <source>
        <dbReference type="EMBL" id="UOF89384.1"/>
    </source>
</evidence>